<organism evidence="1 2">
    <name type="scientific">Dillenia turbinata</name>
    <dbReference type="NCBI Taxonomy" id="194707"/>
    <lineage>
        <taxon>Eukaryota</taxon>
        <taxon>Viridiplantae</taxon>
        <taxon>Streptophyta</taxon>
        <taxon>Embryophyta</taxon>
        <taxon>Tracheophyta</taxon>
        <taxon>Spermatophyta</taxon>
        <taxon>Magnoliopsida</taxon>
        <taxon>eudicotyledons</taxon>
        <taxon>Gunneridae</taxon>
        <taxon>Pentapetalae</taxon>
        <taxon>Dilleniales</taxon>
        <taxon>Dilleniaceae</taxon>
        <taxon>Dillenia</taxon>
    </lineage>
</organism>
<comment type="caution">
    <text evidence="1">The sequence shown here is derived from an EMBL/GenBank/DDBJ whole genome shotgun (WGS) entry which is preliminary data.</text>
</comment>
<sequence>MNCLKGGEINSKDLKHLRAESNKRDAKMYTNMFAHMTTTSSIASKKLKVEKADDIHRNEAIAMVVENVGMSSASEGM</sequence>
<dbReference type="AlphaFoldDB" id="A0AAN8VR89"/>
<proteinExistence type="predicted"/>
<evidence type="ECO:0000313" key="2">
    <source>
        <dbReference type="Proteomes" id="UP001370490"/>
    </source>
</evidence>
<dbReference type="Proteomes" id="UP001370490">
    <property type="component" value="Unassembled WGS sequence"/>
</dbReference>
<evidence type="ECO:0000313" key="1">
    <source>
        <dbReference type="EMBL" id="KAK6938559.1"/>
    </source>
</evidence>
<dbReference type="EMBL" id="JBAMMX010000006">
    <property type="protein sequence ID" value="KAK6938559.1"/>
    <property type="molecule type" value="Genomic_DNA"/>
</dbReference>
<name>A0AAN8VR89_9MAGN</name>
<reference evidence="1 2" key="1">
    <citation type="submission" date="2023-12" db="EMBL/GenBank/DDBJ databases">
        <title>A high-quality genome assembly for Dillenia turbinata (Dilleniales).</title>
        <authorList>
            <person name="Chanderbali A."/>
        </authorList>
    </citation>
    <scope>NUCLEOTIDE SEQUENCE [LARGE SCALE GENOMIC DNA]</scope>
    <source>
        <strain evidence="1">LSX21</strain>
        <tissue evidence="1">Leaf</tissue>
    </source>
</reference>
<keyword evidence="2" id="KW-1185">Reference proteome</keyword>
<gene>
    <name evidence="1" type="ORF">RJ641_032067</name>
</gene>
<feature type="non-terminal residue" evidence="1">
    <location>
        <position position="77"/>
    </location>
</feature>
<accession>A0AAN8VR89</accession>
<protein>
    <submittedName>
        <fullName evidence="1">Uncharacterized protein</fullName>
    </submittedName>
</protein>